<keyword evidence="2" id="KW-1185">Reference proteome</keyword>
<sequence length="226" mass="26627">MLSVPFSKETPVFGPQVYVVPNYHYHNPVAIIHKNLEEKINFEKFHLLQFWSNLTYLTSFGNAKLWPLYFWFGNKSKYCCCKPSSKLCKHIAYSQTLPDSFKDWVIERTDGKIPFTAFMKHCQHEFFHAQWYILFDVKFKEAYKHSIMHLSARKDNTSLMYDVYKLCPKKTGIFGTKSGFCCMYLLIGHSAHTTLEEFAESKLTFKQLETMITHLTKLKKANKQDM</sequence>
<accession>F8PHJ9</accession>
<dbReference type="EMBL" id="GL945474">
    <property type="protein sequence ID" value="EGO04531.1"/>
    <property type="molecule type" value="Genomic_DNA"/>
</dbReference>
<proteinExistence type="predicted"/>
<dbReference type="InParanoid" id="F8PHJ9"/>
<name>F8PHJ9_SERL3</name>
<evidence type="ECO:0000313" key="2">
    <source>
        <dbReference type="Proteomes" id="UP000008063"/>
    </source>
</evidence>
<dbReference type="STRING" id="936435.F8PHJ9"/>
<evidence type="ECO:0000313" key="1">
    <source>
        <dbReference type="EMBL" id="EGO04531.1"/>
    </source>
</evidence>
<reference evidence="2" key="1">
    <citation type="journal article" date="2011" name="Science">
        <title>The plant cell wall-decomposing machinery underlies the functional diversity of forest fungi.</title>
        <authorList>
            <person name="Eastwood D.C."/>
            <person name="Floudas D."/>
            <person name="Binder M."/>
            <person name="Majcherczyk A."/>
            <person name="Schneider P."/>
            <person name="Aerts A."/>
            <person name="Asiegbu F.O."/>
            <person name="Baker S.E."/>
            <person name="Barry K."/>
            <person name="Bendiksby M."/>
            <person name="Blumentritt M."/>
            <person name="Coutinho P.M."/>
            <person name="Cullen D."/>
            <person name="de Vries R.P."/>
            <person name="Gathman A."/>
            <person name="Goodell B."/>
            <person name="Henrissat B."/>
            <person name="Ihrmark K."/>
            <person name="Kauserud H."/>
            <person name="Kohler A."/>
            <person name="LaButti K."/>
            <person name="Lapidus A."/>
            <person name="Lavin J.L."/>
            <person name="Lee Y.-H."/>
            <person name="Lindquist E."/>
            <person name="Lilly W."/>
            <person name="Lucas S."/>
            <person name="Morin E."/>
            <person name="Murat C."/>
            <person name="Oguiza J.A."/>
            <person name="Park J."/>
            <person name="Pisabarro A.G."/>
            <person name="Riley R."/>
            <person name="Rosling A."/>
            <person name="Salamov A."/>
            <person name="Schmidt O."/>
            <person name="Schmutz J."/>
            <person name="Skrede I."/>
            <person name="Stenlid J."/>
            <person name="Wiebenga A."/>
            <person name="Xie X."/>
            <person name="Kuees U."/>
            <person name="Hibbett D.S."/>
            <person name="Hoffmeister D."/>
            <person name="Hoegberg N."/>
            <person name="Martin F."/>
            <person name="Grigoriev I.V."/>
            <person name="Watkinson S.C."/>
        </authorList>
    </citation>
    <scope>NUCLEOTIDE SEQUENCE [LARGE SCALE GENOMIC DNA]</scope>
    <source>
        <strain evidence="2">strain S7.3</strain>
    </source>
</reference>
<dbReference type="Proteomes" id="UP000008063">
    <property type="component" value="Unassembled WGS sequence"/>
</dbReference>
<dbReference type="AlphaFoldDB" id="F8PHJ9"/>
<dbReference type="HOGENOM" id="CLU_1225426_0_0_1"/>
<protein>
    <submittedName>
        <fullName evidence="1">Uncharacterized protein</fullName>
    </submittedName>
</protein>
<gene>
    <name evidence="1" type="ORF">SERLA73DRAFT_148999</name>
</gene>
<organism evidence="2">
    <name type="scientific">Serpula lacrymans var. lacrymans (strain S7.3)</name>
    <name type="common">Dry rot fungus</name>
    <dbReference type="NCBI Taxonomy" id="936435"/>
    <lineage>
        <taxon>Eukaryota</taxon>
        <taxon>Fungi</taxon>
        <taxon>Dikarya</taxon>
        <taxon>Basidiomycota</taxon>
        <taxon>Agaricomycotina</taxon>
        <taxon>Agaricomycetes</taxon>
        <taxon>Agaricomycetidae</taxon>
        <taxon>Boletales</taxon>
        <taxon>Coniophorineae</taxon>
        <taxon>Serpulaceae</taxon>
        <taxon>Serpula</taxon>
    </lineage>
</organism>